<feature type="region of interest" description="Disordered" evidence="1">
    <location>
        <begin position="409"/>
        <end position="448"/>
    </location>
</feature>
<dbReference type="Proteomes" id="UP000525078">
    <property type="component" value="Unassembled WGS sequence"/>
</dbReference>
<dbReference type="EMBL" id="JAATIP010000225">
    <property type="protein sequence ID" value="KAF4358500.1"/>
    <property type="molecule type" value="Genomic_DNA"/>
</dbReference>
<organism evidence="3 4">
    <name type="scientific">Cannabis sativa</name>
    <name type="common">Hemp</name>
    <name type="synonym">Marijuana</name>
    <dbReference type="NCBI Taxonomy" id="3483"/>
    <lineage>
        <taxon>Eukaryota</taxon>
        <taxon>Viridiplantae</taxon>
        <taxon>Streptophyta</taxon>
        <taxon>Embryophyta</taxon>
        <taxon>Tracheophyta</taxon>
        <taxon>Spermatophyta</taxon>
        <taxon>Magnoliopsida</taxon>
        <taxon>eudicotyledons</taxon>
        <taxon>Gunneridae</taxon>
        <taxon>Pentapetalae</taxon>
        <taxon>rosids</taxon>
        <taxon>fabids</taxon>
        <taxon>Rosales</taxon>
        <taxon>Cannabaceae</taxon>
        <taxon>Cannabis</taxon>
    </lineage>
</organism>
<proteinExistence type="predicted"/>
<comment type="caution">
    <text evidence="3">The sequence shown here is derived from an EMBL/GenBank/DDBJ whole genome shotgun (WGS) entry which is preliminary data.</text>
</comment>
<evidence type="ECO:0000313" key="3">
    <source>
        <dbReference type="EMBL" id="KAF4358500.1"/>
    </source>
</evidence>
<reference evidence="3 4" key="1">
    <citation type="journal article" date="2020" name="bioRxiv">
        <title>Sequence and annotation of 42 cannabis genomes reveals extensive copy number variation in cannabinoid synthesis and pathogen resistance genes.</title>
        <authorList>
            <person name="Mckernan K.J."/>
            <person name="Helbert Y."/>
            <person name="Kane L.T."/>
            <person name="Ebling H."/>
            <person name="Zhang L."/>
            <person name="Liu B."/>
            <person name="Eaton Z."/>
            <person name="Mclaughlin S."/>
            <person name="Kingan S."/>
            <person name="Baybayan P."/>
            <person name="Concepcion G."/>
            <person name="Jordan M."/>
            <person name="Riva A."/>
            <person name="Barbazuk W."/>
            <person name="Harkins T."/>
        </authorList>
    </citation>
    <scope>NUCLEOTIDE SEQUENCE [LARGE SCALE GENOMIC DNA]</scope>
    <source>
        <strain evidence="4">cv. Jamaican Lion 4</strain>
        <tissue evidence="3">Leaf</tissue>
    </source>
</reference>
<dbReference type="AlphaFoldDB" id="A0A7J6ELA3"/>
<dbReference type="InterPro" id="IPR036397">
    <property type="entry name" value="RNaseH_sf"/>
</dbReference>
<dbReference type="InterPro" id="IPR036691">
    <property type="entry name" value="Endo/exonu/phosph_ase_sf"/>
</dbReference>
<gene>
    <name evidence="3" type="ORF">F8388_005156</name>
</gene>
<dbReference type="InterPro" id="IPR002156">
    <property type="entry name" value="RNaseH_domain"/>
</dbReference>
<dbReference type="Gene3D" id="3.60.10.10">
    <property type="entry name" value="Endonuclease/exonuclease/phosphatase"/>
    <property type="match status" value="1"/>
</dbReference>
<dbReference type="GO" id="GO:0003676">
    <property type="term" value="F:nucleic acid binding"/>
    <property type="evidence" value="ECO:0007669"/>
    <property type="project" value="InterPro"/>
</dbReference>
<protein>
    <recommendedName>
        <fullName evidence="2">RNase H type-1 domain-containing protein</fullName>
    </recommendedName>
</protein>
<dbReference type="SUPFAM" id="SSF56219">
    <property type="entry name" value="DNase I-like"/>
    <property type="match status" value="1"/>
</dbReference>
<accession>A0A7J6ELA3</accession>
<dbReference type="InterPro" id="IPR044730">
    <property type="entry name" value="RNase_H-like_dom_plant"/>
</dbReference>
<sequence>MVIVNEMASEEVTVAVDVRDDSITKTLERDSAMEIEMMELFEDLSLEDIVVNKACVGRVMGCKNMAASVVRQILLGIWNLEETWRMKKFEDGVLGFFFESEADCAFVLNKRPWSVNGVLLNLKSFPIEGEVRVFEFDLARFWVEFHGLPTRCLSENNIPTLSKKVVAFRRDVIHVEEGVKLSRANHCPKGSWRRRPLSIQSEKVEGSSKAAVVAERPTIAGEGTPVGTWHGTMHGTVHGGGRLRSTDLDDVAQNLGMQVVPGVEVSTARGEEMAELPDVGPSLIQCLDIPHIWACKSQVPHNFPEPTNFKWPSNDPNLQKLYCELLGPDYTNMYKAQPSLISNPPNVSEMIIHLLGSKKRKAHTCYQPIPEKFLDSPFEDENRSPVETNVTTAPEIDKLKDNNGHEVVIQPFNPGTSHGATKGRRKKGLRAASSSALKKNSGVKTRRSKKLIREANEGGQSHAPTFAMRCLAWNCRSLRRPAAERAIKRLSRGEGFDVIYLMETKVDEESMYAITTKLGFQEFRDISSMGTAGGFCVAWRKGIKLSIRNKFNSGFECRIEEDHKEPWTLFCIYGTPYGREKGAFWRWLTGVDLGFSGPKFTWVKSRGSHNSVRKRLDRAVACAHWCLSFPKASVCGRRTLVEKRWSRMRGKTLALGRDKSCIQEILDLQLLDKKESDALIKDQPSGEDPAAGVGLAQGWEAWLRVDASVMEGIAGISAVQLVEAEENAVVLLQHTLFESVLEAELLAILSALTWARERDFKTVLVESDSQVAVKALNSRELPYA</sequence>
<dbReference type="GO" id="GO:0004523">
    <property type="term" value="F:RNA-DNA hybrid ribonuclease activity"/>
    <property type="evidence" value="ECO:0007669"/>
    <property type="project" value="InterPro"/>
</dbReference>
<evidence type="ECO:0000313" key="4">
    <source>
        <dbReference type="Proteomes" id="UP000525078"/>
    </source>
</evidence>
<dbReference type="Gene3D" id="3.30.420.10">
    <property type="entry name" value="Ribonuclease H-like superfamily/Ribonuclease H"/>
    <property type="match status" value="1"/>
</dbReference>
<name>A0A7J6ELA3_CANSA</name>
<dbReference type="CDD" id="cd06222">
    <property type="entry name" value="RNase_H_like"/>
    <property type="match status" value="1"/>
</dbReference>
<evidence type="ECO:0000256" key="1">
    <source>
        <dbReference type="SAM" id="MobiDB-lite"/>
    </source>
</evidence>
<evidence type="ECO:0000259" key="2">
    <source>
        <dbReference type="Pfam" id="PF13456"/>
    </source>
</evidence>
<dbReference type="InterPro" id="IPR012337">
    <property type="entry name" value="RNaseH-like_sf"/>
</dbReference>
<dbReference type="Pfam" id="PF13456">
    <property type="entry name" value="RVT_3"/>
    <property type="match status" value="1"/>
</dbReference>
<dbReference type="SUPFAM" id="SSF53098">
    <property type="entry name" value="Ribonuclease H-like"/>
    <property type="match status" value="1"/>
</dbReference>
<feature type="domain" description="RNase H type-1" evidence="2">
    <location>
        <begin position="711"/>
        <end position="780"/>
    </location>
</feature>